<gene>
    <name evidence="2" type="ORF">VKT23_018784</name>
</gene>
<keyword evidence="3" id="KW-1185">Reference proteome</keyword>
<evidence type="ECO:0000256" key="1">
    <source>
        <dbReference type="SAM" id="MobiDB-lite"/>
    </source>
</evidence>
<name>A0ABR1IND6_9AGAR</name>
<feature type="compositionally biased region" description="Polar residues" evidence="1">
    <location>
        <begin position="22"/>
        <end position="34"/>
    </location>
</feature>
<sequence length="288" mass="33480">MPPHRRQRAETKAAAPTKRPRSNASKVSAPSQKAPQVKDEPTSELPPQTREQIKVEATEPSDAAPKARKAKPKQAASPSKKKKEFAQIWKQWCLQHPWEVDKDYEQQFYSWEMHKSDAMKYYRFEDYEMDTLPYVKFFNKHNENIPGRSYNINDLTRLAYRKHAAMEGIDGALEGKPADAMLQKGKELFDKHIAKLDENYSKKHNKPRPEPRMGQIVPVRKPDLRPRRPFGSWWESVWEQGEFIGWWLVYHCSPCCETSDGEGADVTYGTLPHKLRFWPKGEECPLAD</sequence>
<dbReference type="Proteomes" id="UP001498398">
    <property type="component" value="Unassembled WGS sequence"/>
</dbReference>
<feature type="region of interest" description="Disordered" evidence="1">
    <location>
        <begin position="1"/>
        <end position="82"/>
    </location>
</feature>
<evidence type="ECO:0000313" key="3">
    <source>
        <dbReference type="Proteomes" id="UP001498398"/>
    </source>
</evidence>
<protein>
    <submittedName>
        <fullName evidence="2">Uncharacterized protein</fullName>
    </submittedName>
</protein>
<reference evidence="2 3" key="1">
    <citation type="submission" date="2024-01" db="EMBL/GenBank/DDBJ databases">
        <title>A draft genome for the cacao thread blight pathogen Marasmiellus scandens.</title>
        <authorList>
            <person name="Baruah I.K."/>
            <person name="Leung J."/>
            <person name="Bukari Y."/>
            <person name="Amoako-Attah I."/>
            <person name="Meinhardt L.W."/>
            <person name="Bailey B.A."/>
            <person name="Cohen S.P."/>
        </authorList>
    </citation>
    <scope>NUCLEOTIDE SEQUENCE [LARGE SCALE GENOMIC DNA]</scope>
    <source>
        <strain evidence="2 3">GH-19</strain>
    </source>
</reference>
<organism evidence="2 3">
    <name type="scientific">Marasmiellus scandens</name>
    <dbReference type="NCBI Taxonomy" id="2682957"/>
    <lineage>
        <taxon>Eukaryota</taxon>
        <taxon>Fungi</taxon>
        <taxon>Dikarya</taxon>
        <taxon>Basidiomycota</taxon>
        <taxon>Agaricomycotina</taxon>
        <taxon>Agaricomycetes</taxon>
        <taxon>Agaricomycetidae</taxon>
        <taxon>Agaricales</taxon>
        <taxon>Marasmiineae</taxon>
        <taxon>Omphalotaceae</taxon>
        <taxon>Marasmiellus</taxon>
    </lineage>
</organism>
<accession>A0ABR1IND6</accession>
<dbReference type="EMBL" id="JBANRG010000088">
    <property type="protein sequence ID" value="KAK7437157.1"/>
    <property type="molecule type" value="Genomic_DNA"/>
</dbReference>
<evidence type="ECO:0000313" key="2">
    <source>
        <dbReference type="EMBL" id="KAK7437157.1"/>
    </source>
</evidence>
<comment type="caution">
    <text evidence="2">The sequence shown here is derived from an EMBL/GenBank/DDBJ whole genome shotgun (WGS) entry which is preliminary data.</text>
</comment>
<proteinExistence type="predicted"/>